<name>A0A964E6X9_9PROT</name>
<evidence type="ECO:0000313" key="2">
    <source>
        <dbReference type="EMBL" id="MCB8884054.1"/>
    </source>
</evidence>
<proteinExistence type="predicted"/>
<accession>A0A964E6X9</accession>
<evidence type="ECO:0000313" key="3">
    <source>
        <dbReference type="Proteomes" id="UP000721844"/>
    </source>
</evidence>
<keyword evidence="1" id="KW-0812">Transmembrane</keyword>
<feature type="transmembrane region" description="Helical" evidence="1">
    <location>
        <begin position="173"/>
        <end position="192"/>
    </location>
</feature>
<feature type="transmembrane region" description="Helical" evidence="1">
    <location>
        <begin position="244"/>
        <end position="264"/>
    </location>
</feature>
<feature type="transmembrane region" description="Helical" evidence="1">
    <location>
        <begin position="67"/>
        <end position="87"/>
    </location>
</feature>
<feature type="transmembrane region" description="Helical" evidence="1">
    <location>
        <begin position="99"/>
        <end position="121"/>
    </location>
</feature>
<gene>
    <name evidence="2" type="ORF">ACELLULO517_27770</name>
</gene>
<sequence>MRSARRLNRAAGTLAASVLVDSAIEHYRGNFHNKAMITPLVTASLSLAASLHGTADGRGEAHIIRDLIYAGAGLTGLVGTGFHIYNISKKPGRLSWQNLFYSAPLGAPAAISLSGMLGFLSERLRDNPPNKPPTILGIPAGRIIGAMTSLGLMGTVGESGLLHFRGAYHNPAMYLPVTMPPVAAALLGASALGKSHTHRPITRWWLRATALLGFAGTAFHAAGVGRSMGGWKNWRQNLVDGPPIPAPPSFTGLALAGLAALALLEDHPDD</sequence>
<dbReference type="Proteomes" id="UP000721844">
    <property type="component" value="Unassembled WGS sequence"/>
</dbReference>
<dbReference type="AlphaFoldDB" id="A0A964E6X9"/>
<organism evidence="2 3">
    <name type="scientific">Acidisoma cellulosilyticum</name>
    <dbReference type="NCBI Taxonomy" id="2802395"/>
    <lineage>
        <taxon>Bacteria</taxon>
        <taxon>Pseudomonadati</taxon>
        <taxon>Pseudomonadota</taxon>
        <taxon>Alphaproteobacteria</taxon>
        <taxon>Acetobacterales</taxon>
        <taxon>Acidocellaceae</taxon>
        <taxon>Acidisoma</taxon>
    </lineage>
</organism>
<dbReference type="EMBL" id="JAESVA010000023">
    <property type="protein sequence ID" value="MCB8884054.1"/>
    <property type="molecule type" value="Genomic_DNA"/>
</dbReference>
<feature type="transmembrane region" description="Helical" evidence="1">
    <location>
        <begin position="204"/>
        <end position="224"/>
    </location>
</feature>
<comment type="caution">
    <text evidence="2">The sequence shown here is derived from an EMBL/GenBank/DDBJ whole genome shotgun (WGS) entry which is preliminary data.</text>
</comment>
<evidence type="ECO:0000256" key="1">
    <source>
        <dbReference type="SAM" id="Phobius"/>
    </source>
</evidence>
<keyword evidence="1" id="KW-1133">Transmembrane helix</keyword>
<reference evidence="2 3" key="1">
    <citation type="journal article" date="2021" name="Microorganisms">
        <title>Acidisoma silvae sp. nov. and Acidisomacellulosilytica sp. nov., Two Acidophilic Bacteria Isolated from Decaying Wood, Hydrolyzing Cellulose and Producing Poly-3-hydroxybutyrate.</title>
        <authorList>
            <person name="Mieszkin S."/>
            <person name="Pouder E."/>
            <person name="Uroz S."/>
            <person name="Simon-Colin C."/>
            <person name="Alain K."/>
        </authorList>
    </citation>
    <scope>NUCLEOTIDE SEQUENCE [LARGE SCALE GENOMIC DNA]</scope>
    <source>
        <strain evidence="2 3">HW T5.17</strain>
    </source>
</reference>
<protein>
    <submittedName>
        <fullName evidence="2">Uncharacterized protein</fullName>
    </submittedName>
</protein>
<feature type="transmembrane region" description="Helical" evidence="1">
    <location>
        <begin position="133"/>
        <end position="153"/>
    </location>
</feature>
<keyword evidence="1" id="KW-0472">Membrane</keyword>
<keyword evidence="3" id="KW-1185">Reference proteome</keyword>